<dbReference type="Proteomes" id="UP001066276">
    <property type="component" value="Chromosome 7"/>
</dbReference>
<proteinExistence type="predicted"/>
<evidence type="ECO:0000313" key="3">
    <source>
        <dbReference type="Proteomes" id="UP001066276"/>
    </source>
</evidence>
<evidence type="ECO:0000256" key="1">
    <source>
        <dbReference type="SAM" id="MobiDB-lite"/>
    </source>
</evidence>
<name>A0AAV7P8R4_PLEWA</name>
<feature type="compositionally biased region" description="Basic and acidic residues" evidence="1">
    <location>
        <begin position="161"/>
        <end position="170"/>
    </location>
</feature>
<dbReference type="AlphaFoldDB" id="A0AAV7P8R4"/>
<organism evidence="2 3">
    <name type="scientific">Pleurodeles waltl</name>
    <name type="common">Iberian ribbed newt</name>
    <dbReference type="NCBI Taxonomy" id="8319"/>
    <lineage>
        <taxon>Eukaryota</taxon>
        <taxon>Metazoa</taxon>
        <taxon>Chordata</taxon>
        <taxon>Craniata</taxon>
        <taxon>Vertebrata</taxon>
        <taxon>Euteleostomi</taxon>
        <taxon>Amphibia</taxon>
        <taxon>Batrachia</taxon>
        <taxon>Caudata</taxon>
        <taxon>Salamandroidea</taxon>
        <taxon>Salamandridae</taxon>
        <taxon>Pleurodelinae</taxon>
        <taxon>Pleurodeles</taxon>
    </lineage>
</organism>
<keyword evidence="3" id="KW-1185">Reference proteome</keyword>
<protein>
    <submittedName>
        <fullName evidence="2">Uncharacterized protein</fullName>
    </submittedName>
</protein>
<gene>
    <name evidence="2" type="ORF">NDU88_003126</name>
</gene>
<comment type="caution">
    <text evidence="2">The sequence shown here is derived from an EMBL/GenBank/DDBJ whole genome shotgun (WGS) entry which is preliminary data.</text>
</comment>
<feature type="region of interest" description="Disordered" evidence="1">
    <location>
        <begin position="118"/>
        <end position="170"/>
    </location>
</feature>
<evidence type="ECO:0000313" key="2">
    <source>
        <dbReference type="EMBL" id="KAJ1124677.1"/>
    </source>
</evidence>
<sequence>MQHGPTSESRRARRGRAFARLARRVRPPEDHAALRRRRSGTAPLLLQKQGPDVRAQQFGAGREKIRALCAGELFTARTLFLSAPSVFQAGGLKQTCTAYGARNKIGDEDGITHRSSLRVNGATGEKRRSCGGRAGRETLQGTSAGSGRKKTKKKKNSTVTKRHEERRWNQ</sequence>
<reference evidence="2" key="1">
    <citation type="journal article" date="2022" name="bioRxiv">
        <title>Sequencing and chromosome-scale assembly of the giantPleurodeles waltlgenome.</title>
        <authorList>
            <person name="Brown T."/>
            <person name="Elewa A."/>
            <person name="Iarovenko S."/>
            <person name="Subramanian E."/>
            <person name="Araus A.J."/>
            <person name="Petzold A."/>
            <person name="Susuki M."/>
            <person name="Suzuki K.-i.T."/>
            <person name="Hayashi T."/>
            <person name="Toyoda A."/>
            <person name="Oliveira C."/>
            <person name="Osipova E."/>
            <person name="Leigh N.D."/>
            <person name="Simon A."/>
            <person name="Yun M.H."/>
        </authorList>
    </citation>
    <scope>NUCLEOTIDE SEQUENCE</scope>
    <source>
        <strain evidence="2">20211129_DDA</strain>
        <tissue evidence="2">Liver</tissue>
    </source>
</reference>
<accession>A0AAV7P8R4</accession>
<dbReference type="EMBL" id="JANPWB010000011">
    <property type="protein sequence ID" value="KAJ1124677.1"/>
    <property type="molecule type" value="Genomic_DNA"/>
</dbReference>
<feature type="compositionally biased region" description="Basic residues" evidence="1">
    <location>
        <begin position="147"/>
        <end position="156"/>
    </location>
</feature>